<reference evidence="2 3" key="1">
    <citation type="journal article" date="2016" name="Genome Biol. Evol.">
        <title>Gene Family Evolution Reflects Adaptation to Soil Environmental Stressors in the Genome of the Collembolan Orchesella cincta.</title>
        <authorList>
            <person name="Faddeeva-Vakhrusheva A."/>
            <person name="Derks M.F."/>
            <person name="Anvar S.Y."/>
            <person name="Agamennone V."/>
            <person name="Suring W."/>
            <person name="Smit S."/>
            <person name="van Straalen N.M."/>
            <person name="Roelofs D."/>
        </authorList>
    </citation>
    <scope>NUCLEOTIDE SEQUENCE [LARGE SCALE GENOMIC DNA]</scope>
    <source>
        <tissue evidence="2">Mixed pool</tissue>
    </source>
</reference>
<proteinExistence type="predicted"/>
<dbReference type="OMA" id="AMGMERT"/>
<evidence type="ECO:0000313" key="2">
    <source>
        <dbReference type="EMBL" id="ODM90661.1"/>
    </source>
</evidence>
<evidence type="ECO:0000313" key="3">
    <source>
        <dbReference type="Proteomes" id="UP000094527"/>
    </source>
</evidence>
<keyword evidence="1" id="KW-0472">Membrane</keyword>
<name>A0A1D2MCN0_ORCCI</name>
<dbReference type="Proteomes" id="UP000094527">
    <property type="component" value="Unassembled WGS sequence"/>
</dbReference>
<dbReference type="EMBL" id="LJIJ01001859">
    <property type="protein sequence ID" value="ODM90661.1"/>
    <property type="molecule type" value="Genomic_DNA"/>
</dbReference>
<accession>A0A1D2MCN0</accession>
<comment type="caution">
    <text evidence="2">The sequence shown here is derived from an EMBL/GenBank/DDBJ whole genome shotgun (WGS) entry which is preliminary data.</text>
</comment>
<keyword evidence="3" id="KW-1185">Reference proteome</keyword>
<keyword evidence="1" id="KW-1133">Transmembrane helix</keyword>
<gene>
    <name evidence="2" type="ORF">Ocin01_16024</name>
</gene>
<keyword evidence="1" id="KW-0812">Transmembrane</keyword>
<feature type="transmembrane region" description="Helical" evidence="1">
    <location>
        <begin position="63"/>
        <end position="85"/>
    </location>
</feature>
<evidence type="ECO:0000256" key="1">
    <source>
        <dbReference type="SAM" id="Phobius"/>
    </source>
</evidence>
<protein>
    <submittedName>
        <fullName evidence="2">Uncharacterized protein</fullName>
    </submittedName>
</protein>
<feature type="transmembrane region" description="Helical" evidence="1">
    <location>
        <begin position="97"/>
        <end position="115"/>
    </location>
</feature>
<feature type="transmembrane region" description="Helical" evidence="1">
    <location>
        <begin position="135"/>
        <end position="163"/>
    </location>
</feature>
<organism evidence="2 3">
    <name type="scientific">Orchesella cincta</name>
    <name type="common">Springtail</name>
    <name type="synonym">Podura cincta</name>
    <dbReference type="NCBI Taxonomy" id="48709"/>
    <lineage>
        <taxon>Eukaryota</taxon>
        <taxon>Metazoa</taxon>
        <taxon>Ecdysozoa</taxon>
        <taxon>Arthropoda</taxon>
        <taxon>Hexapoda</taxon>
        <taxon>Collembola</taxon>
        <taxon>Entomobryomorpha</taxon>
        <taxon>Entomobryoidea</taxon>
        <taxon>Orchesellidae</taxon>
        <taxon>Orchesellinae</taxon>
        <taxon>Orchesella</taxon>
    </lineage>
</organism>
<sequence>MNLGYIRTHSGKGKLAIIVLGIIVLIVGLLSHYESHWRKLYNRPNDEMRERKKDVPRLSIEEYYVAMIIIFLILSLVSIVGSFVIGMSKGRVKLIDFGYHILAALLLLIAGSLYISSAKKIGVLELEWDNGDPMILLLGLKYFAGSLTIIQTILYCVVAIFIWKEV</sequence>
<dbReference type="AlphaFoldDB" id="A0A1D2MCN0"/>
<feature type="transmembrane region" description="Helical" evidence="1">
    <location>
        <begin position="15"/>
        <end position="33"/>
    </location>
</feature>